<keyword evidence="7" id="KW-1185">Reference proteome</keyword>
<evidence type="ECO:0000313" key="6">
    <source>
        <dbReference type="Proteomes" id="UP000029867"/>
    </source>
</evidence>
<dbReference type="HOGENOM" id="CLU_683459_0_0_1"/>
<accession>A0A099NZ83</accession>
<evidence type="ECO:0000313" key="4">
    <source>
        <dbReference type="EMBL" id="AWU78191.1"/>
    </source>
</evidence>
<feature type="domain" description="Association with the SNF1 complex (ASC)" evidence="3">
    <location>
        <begin position="185"/>
        <end position="398"/>
    </location>
</feature>
<dbReference type="STRING" id="4909.A0A099NZ83"/>
<proteinExistence type="inferred from homology"/>
<organism evidence="5 6">
    <name type="scientific">Pichia kudriavzevii</name>
    <name type="common">Yeast</name>
    <name type="synonym">Issatchenkia orientalis</name>
    <dbReference type="NCBI Taxonomy" id="4909"/>
    <lineage>
        <taxon>Eukaryota</taxon>
        <taxon>Fungi</taxon>
        <taxon>Dikarya</taxon>
        <taxon>Ascomycota</taxon>
        <taxon>Saccharomycotina</taxon>
        <taxon>Pichiomycetes</taxon>
        <taxon>Pichiales</taxon>
        <taxon>Pichiaceae</taxon>
        <taxon>Pichia</taxon>
    </lineage>
</organism>
<name>A0A099NZ83_PICKU</name>
<evidence type="ECO:0000256" key="1">
    <source>
        <dbReference type="ARBA" id="ARBA00010926"/>
    </source>
</evidence>
<protein>
    <recommendedName>
        <fullName evidence="3">Association with the SNF1 complex (ASC) domain-containing protein</fullName>
    </recommendedName>
</protein>
<evidence type="ECO:0000313" key="5">
    <source>
        <dbReference type="EMBL" id="KGK37176.1"/>
    </source>
</evidence>
<sequence>MGEKVEDILKGNMPRTKDRYNNVIHTCTSITSLGSLNGKDTRMHEVGVMPEMPDFTKRPKIMKPHSSNDYFSTEHHESIGSAFSPDDDTVQSNHYVYPHVRNTSVTFFSDGLNDEHTYNELPLDESLDDFEVEYSDEDMIGEEEEEEKGGECECGDCLTPSRNETPDPHYQSLGNDINRSQSPFLQKPRAEYTTEIPYFYDPSKLKYPYKSPLDYSDEEFEQMNHFDFLNDLKFSTPPILPVYLNSNLLNDSSSKNYKTFPYQYQESNVPYVNTIYRYRINDLNLMDKYSAMKSTRPALKRASSSNSSNSSNMGTRSTKSNGMTNRIKLLRENSNGSKNGVKLKHADKIDLIEKNLVPHHVMLNHLITCNLNKDGYITSSCITRYKGKFLTQIMYFSNELEKL</sequence>
<dbReference type="RefSeq" id="XP_029323667.1">
    <property type="nucleotide sequence ID" value="XM_029467807.1"/>
</dbReference>
<feature type="region of interest" description="Disordered" evidence="2">
    <location>
        <begin position="296"/>
        <end position="324"/>
    </location>
</feature>
<dbReference type="SMART" id="SM01010">
    <property type="entry name" value="AMPKBI"/>
    <property type="match status" value="1"/>
</dbReference>
<feature type="compositionally biased region" description="Polar residues" evidence="2">
    <location>
        <begin position="172"/>
        <end position="181"/>
    </location>
</feature>
<evidence type="ECO:0000259" key="3">
    <source>
        <dbReference type="SMART" id="SM01010"/>
    </source>
</evidence>
<dbReference type="eggNOG" id="ENOG502SV9T">
    <property type="taxonomic scope" value="Eukaryota"/>
</dbReference>
<dbReference type="InterPro" id="IPR006828">
    <property type="entry name" value="ASC_dom"/>
</dbReference>
<reference evidence="4 7" key="3">
    <citation type="submission" date="2018-06" db="EMBL/GenBank/DDBJ databases">
        <title>Population genomics shows no distinction between pathogenic Candida krusei and environmental Pichia kudriavzevii: One species, four names.</title>
        <authorList>
            <person name="Douglass A.P."/>
            <person name="Offei B."/>
            <person name="Braun-Galleani S."/>
            <person name="Coughlan A.Y."/>
            <person name="Martos A."/>
            <person name="Ortiz-Merino R.A."/>
            <person name="Byrne K.P."/>
            <person name="Wolfe K.H."/>
        </authorList>
    </citation>
    <scope>NUCLEOTIDE SEQUENCE [LARGE SCALE GENOMIC DNA]</scope>
    <source>
        <strain evidence="4 7">CBS573</strain>
    </source>
</reference>
<dbReference type="Pfam" id="PF04739">
    <property type="entry name" value="AMPKBI"/>
    <property type="match status" value="1"/>
</dbReference>
<dbReference type="Proteomes" id="UP000029867">
    <property type="component" value="Unassembled WGS sequence"/>
</dbReference>
<feature type="compositionally biased region" description="Polar residues" evidence="2">
    <location>
        <begin position="313"/>
        <end position="324"/>
    </location>
</feature>
<dbReference type="InterPro" id="IPR037256">
    <property type="entry name" value="ASC_dom_sf"/>
</dbReference>
<dbReference type="GeneID" id="40386050"/>
<comment type="similarity">
    <text evidence="1">Belongs to the 5'-AMP-activated protein kinase beta subunit family.</text>
</comment>
<dbReference type="Proteomes" id="UP000249293">
    <property type="component" value="Chromosome 5"/>
</dbReference>
<evidence type="ECO:0000313" key="7">
    <source>
        <dbReference type="Proteomes" id="UP000249293"/>
    </source>
</evidence>
<feature type="region of interest" description="Disordered" evidence="2">
    <location>
        <begin position="161"/>
        <end position="181"/>
    </location>
</feature>
<evidence type="ECO:0000256" key="2">
    <source>
        <dbReference type="SAM" id="MobiDB-lite"/>
    </source>
</evidence>
<dbReference type="OrthoDB" id="531008at2759"/>
<dbReference type="KEGG" id="pkz:C5L36_0E02550"/>
<feature type="compositionally biased region" description="Low complexity" evidence="2">
    <location>
        <begin position="303"/>
        <end position="312"/>
    </location>
</feature>
<reference evidence="5" key="2">
    <citation type="submission" date="2014-08" db="EMBL/GenBank/DDBJ databases">
        <title>Exploiting Issatchenkia orientalis SD108 for Succinic Acid Production.</title>
        <authorList>
            <person name="Xiao H."/>
            <person name="Shao Z."/>
            <person name="Jiang Y."/>
            <person name="Dole S."/>
            <person name="Zhao H."/>
        </authorList>
    </citation>
    <scope>NUCLEOTIDE SEQUENCE [LARGE SCALE GENOMIC DNA]</scope>
    <source>
        <strain evidence="5">SD108</strain>
    </source>
</reference>
<reference evidence="6" key="1">
    <citation type="journal article" date="2014" name="Microb. Cell Fact.">
        <title>Exploiting Issatchenkia orientalis SD108 for succinic acid production.</title>
        <authorList>
            <person name="Xiao H."/>
            <person name="Shao Z."/>
            <person name="Jiang Y."/>
            <person name="Dole S."/>
            <person name="Zhao H."/>
        </authorList>
    </citation>
    <scope>NUCLEOTIDE SEQUENCE [LARGE SCALE GENOMIC DNA]</scope>
    <source>
        <strain evidence="6">SD108</strain>
    </source>
</reference>
<dbReference type="GO" id="GO:0005737">
    <property type="term" value="C:cytoplasm"/>
    <property type="evidence" value="ECO:0007669"/>
    <property type="project" value="UniProtKB-ARBA"/>
</dbReference>
<dbReference type="AlphaFoldDB" id="A0A099NZ83"/>
<dbReference type="EMBL" id="JQFK01000042">
    <property type="protein sequence ID" value="KGK37176.1"/>
    <property type="molecule type" value="Genomic_DNA"/>
</dbReference>
<dbReference type="VEuPathDB" id="FungiDB:C5L36_0E02550"/>
<dbReference type="EMBL" id="CP028777">
    <property type="protein sequence ID" value="AWU78191.1"/>
    <property type="molecule type" value="Genomic_DNA"/>
</dbReference>
<dbReference type="Gene3D" id="6.20.250.60">
    <property type="match status" value="1"/>
</dbReference>
<dbReference type="SUPFAM" id="SSF160219">
    <property type="entry name" value="AMPKBI-like"/>
    <property type="match status" value="1"/>
</dbReference>
<gene>
    <name evidence="4" type="ORF">C5L36_0E02550</name>
    <name evidence="5" type="ORF">JL09_g3651</name>
</gene>